<organism evidence="7 8">
    <name type="scientific">Neptuniibacter caesariensis</name>
    <dbReference type="NCBI Taxonomy" id="207954"/>
    <lineage>
        <taxon>Bacteria</taxon>
        <taxon>Pseudomonadati</taxon>
        <taxon>Pseudomonadota</taxon>
        <taxon>Gammaproteobacteria</taxon>
        <taxon>Oceanospirillales</taxon>
        <taxon>Oceanospirillaceae</taxon>
        <taxon>Neptuniibacter</taxon>
    </lineage>
</organism>
<dbReference type="InterPro" id="IPR046799">
    <property type="entry name" value="ROXA-like_wH"/>
</dbReference>
<evidence type="ECO:0000313" key="8">
    <source>
        <dbReference type="Proteomes" id="UP000002171"/>
    </source>
</evidence>
<dbReference type="PROSITE" id="PS51184">
    <property type="entry name" value="JMJC"/>
    <property type="match status" value="1"/>
</dbReference>
<evidence type="ECO:0000259" key="6">
    <source>
        <dbReference type="PROSITE" id="PS51184"/>
    </source>
</evidence>
<evidence type="ECO:0000256" key="5">
    <source>
        <dbReference type="ARBA" id="ARBA00023004"/>
    </source>
</evidence>
<dbReference type="SMART" id="SM00558">
    <property type="entry name" value="JmjC"/>
    <property type="match status" value="1"/>
</dbReference>
<evidence type="ECO:0000256" key="4">
    <source>
        <dbReference type="ARBA" id="ARBA00023002"/>
    </source>
</evidence>
<dbReference type="AlphaFoldDB" id="A0A7U8C476"/>
<dbReference type="PANTHER" id="PTHR13096">
    <property type="entry name" value="MINA53 MYC INDUCED NUCLEAR ANTIGEN"/>
    <property type="match status" value="1"/>
</dbReference>
<proteinExistence type="predicted"/>
<comment type="caution">
    <text evidence="7">The sequence shown here is derived from an EMBL/GenBank/DDBJ whole genome shotgun (WGS) entry which is preliminary data.</text>
</comment>
<evidence type="ECO:0000256" key="1">
    <source>
        <dbReference type="ARBA" id="ARBA00001954"/>
    </source>
</evidence>
<dbReference type="Gene3D" id="3.40.366.30">
    <property type="entry name" value="50S ribosomal protein L16 arginine hydroxylase, Chain A, Domain 2"/>
    <property type="match status" value="1"/>
</dbReference>
<dbReference type="Gene3D" id="2.60.120.650">
    <property type="entry name" value="Cupin"/>
    <property type="match status" value="1"/>
</dbReference>
<protein>
    <recommendedName>
        <fullName evidence="6">JmjC domain-containing protein</fullName>
    </recommendedName>
</protein>
<accession>A0A7U8C476</accession>
<dbReference type="SUPFAM" id="SSF51197">
    <property type="entry name" value="Clavaminate synthase-like"/>
    <property type="match status" value="1"/>
</dbReference>
<dbReference type="Pfam" id="PF08007">
    <property type="entry name" value="JmjC_2"/>
    <property type="match status" value="1"/>
</dbReference>
<feature type="domain" description="JmjC" evidence="6">
    <location>
        <begin position="97"/>
        <end position="226"/>
    </location>
</feature>
<keyword evidence="3" id="KW-0223">Dioxygenase</keyword>
<keyword evidence="5" id="KW-0408">Iron</keyword>
<dbReference type="Proteomes" id="UP000002171">
    <property type="component" value="Unassembled WGS sequence"/>
</dbReference>
<dbReference type="OrthoDB" id="9764016at2"/>
<dbReference type="RefSeq" id="WP_007019479.1">
    <property type="nucleotide sequence ID" value="NZ_CH724125.1"/>
</dbReference>
<sequence>MNSPFGDISVETFLKEYWQKKPLLIRNAFPDFEPPVTADELAGMALEEEVESRLIIQSADGADWELKHGPLNEETFAELPDSHWTLLVQAVDHWVPEAAELVEQFRFAPNWRLDDLMISYASDGGGVGPHYDNYDVFLIQATGTRRWEVGGIFDEDSPRRDDVPVMILPEWEAEQSWDLQPGDMLYLPPRVGHNGYALGDDCMTLSVGFRAPSHQEIFAGFTNYLDNITCAEDRYSDPDLKTQANPGEIDQEAIGRVQAILREYIADPALLSHWFGQFMTESKYPDLGADQSQEMEEGDIKNLIEAGVPLCRTEGSRFAYHQGQPFVLFVDGKGCACSPGQIELAKRLCADLYHTEIETSEENLQLIKALLLQGSLYFLDAE</sequence>
<keyword evidence="2" id="KW-0479">Metal-binding</keyword>
<keyword evidence="4" id="KW-0560">Oxidoreductase</keyword>
<dbReference type="Pfam" id="PF20514">
    <property type="entry name" value="WHD_ROXA"/>
    <property type="match status" value="1"/>
</dbReference>
<reference evidence="7 8" key="1">
    <citation type="submission" date="2006-02" db="EMBL/GenBank/DDBJ databases">
        <authorList>
            <person name="Pinhassi J."/>
            <person name="Pedros-Alio C."/>
            <person name="Ferriera S."/>
            <person name="Johnson J."/>
            <person name="Kravitz S."/>
            <person name="Halpern A."/>
            <person name="Remington K."/>
            <person name="Beeson K."/>
            <person name="Tran B."/>
            <person name="Rogers Y.-H."/>
            <person name="Friedman R."/>
            <person name="Venter J.C."/>
        </authorList>
    </citation>
    <scope>NUCLEOTIDE SEQUENCE [LARGE SCALE GENOMIC DNA]</scope>
    <source>
        <strain evidence="7 8">MED92</strain>
    </source>
</reference>
<dbReference type="InterPro" id="IPR039994">
    <property type="entry name" value="NO66-like"/>
</dbReference>
<dbReference type="EMBL" id="AAOW01000017">
    <property type="protein sequence ID" value="EAR60466.1"/>
    <property type="molecule type" value="Genomic_DNA"/>
</dbReference>
<dbReference type="GO" id="GO:0016706">
    <property type="term" value="F:2-oxoglutarate-dependent dioxygenase activity"/>
    <property type="evidence" value="ECO:0007669"/>
    <property type="project" value="TreeGrafter"/>
</dbReference>
<gene>
    <name evidence="7" type="ORF">MED92_09056</name>
</gene>
<evidence type="ECO:0000313" key="7">
    <source>
        <dbReference type="EMBL" id="EAR60466.1"/>
    </source>
</evidence>
<evidence type="ECO:0000256" key="2">
    <source>
        <dbReference type="ARBA" id="ARBA00022723"/>
    </source>
</evidence>
<dbReference type="GO" id="GO:0046872">
    <property type="term" value="F:metal ion binding"/>
    <property type="evidence" value="ECO:0007669"/>
    <property type="project" value="UniProtKB-KW"/>
</dbReference>
<dbReference type="InterPro" id="IPR003347">
    <property type="entry name" value="JmjC_dom"/>
</dbReference>
<evidence type="ECO:0000256" key="3">
    <source>
        <dbReference type="ARBA" id="ARBA00022964"/>
    </source>
</evidence>
<keyword evidence="8" id="KW-1185">Reference proteome</keyword>
<comment type="cofactor">
    <cofactor evidence="1">
        <name>Fe(2+)</name>
        <dbReference type="ChEBI" id="CHEBI:29033"/>
    </cofactor>
</comment>
<dbReference type="PANTHER" id="PTHR13096:SF8">
    <property type="entry name" value="RIBOSOMAL OXYGENASE 1"/>
    <property type="match status" value="1"/>
</dbReference>
<name>A0A7U8C476_NEPCE</name>